<dbReference type="AlphaFoldDB" id="A0A851FTE4"/>
<evidence type="ECO:0000256" key="2">
    <source>
        <dbReference type="ARBA" id="ARBA00022723"/>
    </source>
</evidence>
<feature type="non-terminal residue" evidence="6">
    <location>
        <position position="141"/>
    </location>
</feature>
<dbReference type="Proteomes" id="UP000633448">
    <property type="component" value="Unassembled WGS sequence"/>
</dbReference>
<dbReference type="Gene3D" id="1.10.238.10">
    <property type="entry name" value="EF-hand"/>
    <property type="match status" value="1"/>
</dbReference>
<feature type="domain" description="EF-hand" evidence="5">
    <location>
        <begin position="4"/>
        <end position="39"/>
    </location>
</feature>
<reference evidence="6" key="1">
    <citation type="submission" date="2019-10" db="EMBL/GenBank/DDBJ databases">
        <title>Bird 10,000 Genomes (B10K) Project - Family phase.</title>
        <authorList>
            <person name="Zhang G."/>
        </authorList>
    </citation>
    <scope>NUCLEOTIDE SEQUENCE</scope>
    <source>
        <strain evidence="6">B10K-DU-002-53</strain>
        <tissue evidence="6">Muscle</tissue>
    </source>
</reference>
<dbReference type="Pfam" id="PF13499">
    <property type="entry name" value="EF-hand_7"/>
    <property type="match status" value="2"/>
</dbReference>
<dbReference type="PANTHER" id="PTHR23048:SF0">
    <property type="entry name" value="CALMODULIN LIKE 3"/>
    <property type="match status" value="1"/>
</dbReference>
<comment type="caution">
    <text evidence="6">The sequence shown here is derived from an EMBL/GenBank/DDBJ whole genome shotgun (WGS) entry which is preliminary data.</text>
</comment>
<accession>A0A851FTE4</accession>
<sequence length="141" mass="15624">VSEEKLAEYREAFALYDRDGDGRISAGELGPLMSSLGYNLTEAELQDAAGGPDGTVDFAQFLSLMERRTKAAGGEEEMREAFRAFDRDGNGYLSAAELRHIMDTLGEKMTDEEVDEIIEEADKNDAGEVNYEDVVRKMAEK</sequence>
<evidence type="ECO:0000256" key="3">
    <source>
        <dbReference type="ARBA" id="ARBA00022737"/>
    </source>
</evidence>
<dbReference type="FunFam" id="1.10.238.10:FF:000003">
    <property type="entry name" value="Calmodulin A"/>
    <property type="match status" value="1"/>
</dbReference>
<organism evidence="6 7">
    <name type="scientific">Pitta sordida</name>
    <name type="common">Hooded pitta</name>
    <dbReference type="NCBI Taxonomy" id="9163"/>
    <lineage>
        <taxon>Eukaryota</taxon>
        <taxon>Metazoa</taxon>
        <taxon>Chordata</taxon>
        <taxon>Craniata</taxon>
        <taxon>Vertebrata</taxon>
        <taxon>Euteleostomi</taxon>
        <taxon>Archelosauria</taxon>
        <taxon>Archosauria</taxon>
        <taxon>Dinosauria</taxon>
        <taxon>Saurischia</taxon>
        <taxon>Theropoda</taxon>
        <taxon>Coelurosauria</taxon>
        <taxon>Aves</taxon>
        <taxon>Neognathae</taxon>
        <taxon>Neoaves</taxon>
        <taxon>Telluraves</taxon>
        <taxon>Australaves</taxon>
        <taxon>Passeriformes</taxon>
        <taxon>Pittidae</taxon>
        <taxon>Pitta</taxon>
    </lineage>
</organism>
<evidence type="ECO:0000259" key="5">
    <source>
        <dbReference type="PROSITE" id="PS50222"/>
    </source>
</evidence>
<evidence type="ECO:0000313" key="6">
    <source>
        <dbReference type="EMBL" id="NWI95383.1"/>
    </source>
</evidence>
<feature type="domain" description="EF-hand" evidence="5">
    <location>
        <begin position="109"/>
        <end position="141"/>
    </location>
</feature>
<name>A0A851FTE4_PITSO</name>
<protein>
    <submittedName>
        <fullName evidence="6">CALMS protein</fullName>
    </submittedName>
</protein>
<dbReference type="EMBL" id="WEKX01023811">
    <property type="protein sequence ID" value="NWI95383.1"/>
    <property type="molecule type" value="Genomic_DNA"/>
</dbReference>
<dbReference type="PANTHER" id="PTHR23048">
    <property type="entry name" value="MYOSIN LIGHT CHAIN 1, 3"/>
    <property type="match status" value="1"/>
</dbReference>
<keyword evidence="2" id="KW-0479">Metal-binding</keyword>
<dbReference type="InterPro" id="IPR050230">
    <property type="entry name" value="CALM/Myosin/TropC-like"/>
</dbReference>
<keyword evidence="4" id="KW-0106">Calcium</keyword>
<evidence type="ECO:0000313" key="7">
    <source>
        <dbReference type="Proteomes" id="UP000633448"/>
    </source>
</evidence>
<dbReference type="GO" id="GO:0005509">
    <property type="term" value="F:calcium ion binding"/>
    <property type="evidence" value="ECO:0007669"/>
    <property type="project" value="InterPro"/>
</dbReference>
<dbReference type="InterPro" id="IPR011992">
    <property type="entry name" value="EF-hand-dom_pair"/>
</dbReference>
<dbReference type="SUPFAM" id="SSF47473">
    <property type="entry name" value="EF-hand"/>
    <property type="match status" value="1"/>
</dbReference>
<dbReference type="CDD" id="cd00051">
    <property type="entry name" value="EFh"/>
    <property type="match status" value="2"/>
</dbReference>
<proteinExistence type="inferred from homology"/>
<dbReference type="PROSITE" id="PS00018">
    <property type="entry name" value="EF_HAND_1"/>
    <property type="match status" value="2"/>
</dbReference>
<feature type="domain" description="EF-hand" evidence="5">
    <location>
        <begin position="73"/>
        <end position="108"/>
    </location>
</feature>
<feature type="non-terminal residue" evidence="6">
    <location>
        <position position="1"/>
    </location>
</feature>
<gene>
    <name evidence="6" type="primary">Ccm1</name>
    <name evidence="6" type="ORF">PITSOR_R05561</name>
</gene>
<keyword evidence="3" id="KW-0677">Repeat</keyword>
<dbReference type="InterPro" id="IPR002048">
    <property type="entry name" value="EF_hand_dom"/>
</dbReference>
<dbReference type="OrthoDB" id="26525at2759"/>
<keyword evidence="7" id="KW-1185">Reference proteome</keyword>
<evidence type="ECO:0000256" key="4">
    <source>
        <dbReference type="ARBA" id="ARBA00022837"/>
    </source>
</evidence>
<dbReference type="GO" id="GO:0016460">
    <property type="term" value="C:myosin II complex"/>
    <property type="evidence" value="ECO:0007669"/>
    <property type="project" value="TreeGrafter"/>
</dbReference>
<dbReference type="SMART" id="SM00054">
    <property type="entry name" value="EFh"/>
    <property type="match status" value="3"/>
</dbReference>
<dbReference type="InterPro" id="IPR018247">
    <property type="entry name" value="EF_Hand_1_Ca_BS"/>
</dbReference>
<dbReference type="PROSITE" id="PS50222">
    <property type="entry name" value="EF_HAND_2"/>
    <property type="match status" value="3"/>
</dbReference>
<comment type="similarity">
    <text evidence="1">Belongs to the calmodulin family.</text>
</comment>
<evidence type="ECO:0000256" key="1">
    <source>
        <dbReference type="ARBA" id="ARBA00009763"/>
    </source>
</evidence>